<evidence type="ECO:0000313" key="1">
    <source>
        <dbReference type="EMBL" id="CBI33399.3"/>
    </source>
</evidence>
<organism evidence="1 2">
    <name type="scientific">Vitis vinifera</name>
    <name type="common">Grape</name>
    <dbReference type="NCBI Taxonomy" id="29760"/>
    <lineage>
        <taxon>Eukaryota</taxon>
        <taxon>Viridiplantae</taxon>
        <taxon>Streptophyta</taxon>
        <taxon>Embryophyta</taxon>
        <taxon>Tracheophyta</taxon>
        <taxon>Spermatophyta</taxon>
        <taxon>Magnoliopsida</taxon>
        <taxon>eudicotyledons</taxon>
        <taxon>Gunneridae</taxon>
        <taxon>Pentapetalae</taxon>
        <taxon>rosids</taxon>
        <taxon>Vitales</taxon>
        <taxon>Vitaceae</taxon>
        <taxon>Viteae</taxon>
        <taxon>Vitis</taxon>
    </lineage>
</organism>
<evidence type="ECO:0000313" key="2">
    <source>
        <dbReference type="Proteomes" id="UP000009183"/>
    </source>
</evidence>
<accession>D7TSC7</accession>
<dbReference type="InParanoid" id="D7TSC7"/>
<dbReference type="HOGENOM" id="CLU_2390489_0_0_1"/>
<dbReference type="AlphaFoldDB" id="D7TSC7"/>
<proteinExistence type="predicted"/>
<gene>
    <name evidence="1" type="ordered locus">VIT_09s0096g00160</name>
</gene>
<name>D7TSC7_VITVI</name>
<keyword evidence="2" id="KW-1185">Reference proteome</keyword>
<dbReference type="PaxDb" id="29760-VIT_09s0096g00160.t01"/>
<dbReference type="EMBL" id="FN596243">
    <property type="protein sequence ID" value="CBI33399.3"/>
    <property type="molecule type" value="Genomic_DNA"/>
</dbReference>
<sequence>MSIEIHVLETFVCKDLLNPILISMNSSIKTPLIGAMNFNSYVFKTKIHFEIFSKLHTKQNRQHYHFGKLKGEVLEVKFLELLQTNYNKNDTETM</sequence>
<protein>
    <submittedName>
        <fullName evidence="1">Uncharacterized protein</fullName>
    </submittedName>
</protein>
<reference evidence="2" key="1">
    <citation type="journal article" date="2007" name="Nature">
        <title>The grapevine genome sequence suggests ancestral hexaploidization in major angiosperm phyla.</title>
        <authorList>
            <consortium name="The French-Italian Public Consortium for Grapevine Genome Characterization."/>
            <person name="Jaillon O."/>
            <person name="Aury J.-M."/>
            <person name="Noel B."/>
            <person name="Policriti A."/>
            <person name="Clepet C."/>
            <person name="Casagrande A."/>
            <person name="Choisne N."/>
            <person name="Aubourg S."/>
            <person name="Vitulo N."/>
            <person name="Jubin C."/>
            <person name="Vezzi A."/>
            <person name="Legeai F."/>
            <person name="Hugueney P."/>
            <person name="Dasilva C."/>
            <person name="Horner D."/>
            <person name="Mica E."/>
            <person name="Jublot D."/>
            <person name="Poulain J."/>
            <person name="Bruyere C."/>
            <person name="Billault A."/>
            <person name="Segurens B."/>
            <person name="Gouyvenoux M."/>
            <person name="Ugarte E."/>
            <person name="Cattonaro F."/>
            <person name="Anthouard V."/>
            <person name="Vico V."/>
            <person name="Del Fabbro C."/>
            <person name="Alaux M."/>
            <person name="Di Gaspero G."/>
            <person name="Dumas V."/>
            <person name="Felice N."/>
            <person name="Paillard S."/>
            <person name="Juman I."/>
            <person name="Moroldo M."/>
            <person name="Scalabrin S."/>
            <person name="Canaguier A."/>
            <person name="Le Clainche I."/>
            <person name="Malacrida G."/>
            <person name="Durand E."/>
            <person name="Pesole G."/>
            <person name="Laucou V."/>
            <person name="Chatelet P."/>
            <person name="Merdinoglu D."/>
            <person name="Delledonne M."/>
            <person name="Pezzotti M."/>
            <person name="Lecharny A."/>
            <person name="Scarpelli C."/>
            <person name="Artiguenave F."/>
            <person name="Pe M.E."/>
            <person name="Valle G."/>
            <person name="Morgante M."/>
            <person name="Caboche M."/>
            <person name="Adam-Blondon A.-F."/>
            <person name="Weissenbach J."/>
            <person name="Quetier F."/>
            <person name="Wincker P."/>
        </authorList>
    </citation>
    <scope>NUCLEOTIDE SEQUENCE [LARGE SCALE GENOMIC DNA]</scope>
    <source>
        <strain evidence="2">cv. Pinot noir / PN40024</strain>
    </source>
</reference>
<dbReference type="Proteomes" id="UP000009183">
    <property type="component" value="Chromosome 9"/>
</dbReference>